<evidence type="ECO:0000256" key="9">
    <source>
        <dbReference type="ARBA" id="ARBA00022917"/>
    </source>
</evidence>
<accession>A0A4D6Y4B0</accession>
<dbReference type="InterPro" id="IPR023458">
    <property type="entry name" value="Met-tRNA_ligase_1"/>
</dbReference>
<dbReference type="FunFam" id="2.20.28.20:FF:000001">
    <property type="entry name" value="Methionine--tRNA ligase"/>
    <property type="match status" value="1"/>
</dbReference>
<dbReference type="Gene3D" id="1.10.730.10">
    <property type="entry name" value="Isoleucyl-tRNA Synthetase, Domain 1"/>
    <property type="match status" value="1"/>
</dbReference>
<comment type="subcellular location">
    <subcellularLocation>
        <location evidence="2 12">Cytoplasm</location>
    </subcellularLocation>
</comment>
<keyword evidence="10 12" id="KW-0030">Aminoacyl-tRNA synthetase</keyword>
<dbReference type="OrthoDB" id="9810191at2"/>
<name>A0A4D6Y4B0_9GAMM</name>
<evidence type="ECO:0000256" key="6">
    <source>
        <dbReference type="ARBA" id="ARBA00022741"/>
    </source>
</evidence>
<gene>
    <name evidence="12" type="primary">metG</name>
    <name evidence="14" type="ORF">D9V68_00545</name>
</gene>
<feature type="short sequence motif" description="'KMSKS' region" evidence="12">
    <location>
        <begin position="333"/>
        <end position="337"/>
    </location>
</feature>
<dbReference type="RefSeq" id="WP_158357317.1">
    <property type="nucleotide sequence ID" value="NZ_CP034876.1"/>
</dbReference>
<feature type="binding site" evidence="12">
    <location>
        <position position="160"/>
    </location>
    <ligand>
        <name>Zn(2+)</name>
        <dbReference type="ChEBI" id="CHEBI:29105"/>
    </ligand>
</feature>
<dbReference type="EMBL" id="CP034876">
    <property type="protein sequence ID" value="QCI20850.1"/>
    <property type="molecule type" value="Genomic_DNA"/>
</dbReference>
<dbReference type="InterPro" id="IPR041872">
    <property type="entry name" value="Anticodon_Met"/>
</dbReference>
<dbReference type="HAMAP" id="MF_00098">
    <property type="entry name" value="Met_tRNA_synth_type1"/>
    <property type="match status" value="1"/>
</dbReference>
<evidence type="ECO:0000313" key="14">
    <source>
        <dbReference type="EMBL" id="QCI20850.1"/>
    </source>
</evidence>
<comment type="similarity">
    <text evidence="3 12">Belongs to the class-I aminoacyl-tRNA synthetase family. MetG type 1 subfamily.</text>
</comment>
<keyword evidence="7 12" id="KW-0862">Zinc</keyword>
<dbReference type="InterPro" id="IPR001412">
    <property type="entry name" value="aa-tRNA-synth_I_CS"/>
</dbReference>
<dbReference type="AlphaFoldDB" id="A0A4D6Y4B0"/>
<keyword evidence="9 12" id="KW-0648">Protein biosynthesis</keyword>
<dbReference type="InterPro" id="IPR014729">
    <property type="entry name" value="Rossmann-like_a/b/a_fold"/>
</dbReference>
<keyword evidence="8 12" id="KW-0067">ATP-binding</keyword>
<dbReference type="PRINTS" id="PR01041">
    <property type="entry name" value="TRNASYNTHMET"/>
</dbReference>
<reference evidence="14 15" key="1">
    <citation type="submission" date="2018-12" db="EMBL/GenBank/DDBJ databases">
        <authorList>
            <person name="Chong R.A."/>
        </authorList>
    </citation>
    <scope>NUCLEOTIDE SEQUENCE [LARGE SCALE GENOMIC DNA]</scope>
    <source>
        <strain evidence="14 15">Hla</strain>
    </source>
</reference>
<feature type="binding site" evidence="12">
    <location>
        <position position="147"/>
    </location>
    <ligand>
        <name>Zn(2+)</name>
        <dbReference type="ChEBI" id="CHEBI:29105"/>
    </ligand>
</feature>
<reference evidence="14 15" key="2">
    <citation type="submission" date="2019-05" db="EMBL/GenBank/DDBJ databases">
        <title>Genome evolution of the obligate endosymbiont Buchnera aphidicola.</title>
        <authorList>
            <person name="Moran N.A."/>
        </authorList>
    </citation>
    <scope>NUCLEOTIDE SEQUENCE [LARGE SCALE GENOMIC DNA]</scope>
    <source>
        <strain evidence="14 15">Hla</strain>
    </source>
</reference>
<feature type="binding site" evidence="12">
    <location>
        <position position="336"/>
    </location>
    <ligand>
        <name>ATP</name>
        <dbReference type="ChEBI" id="CHEBI:30616"/>
    </ligand>
</feature>
<dbReference type="GO" id="GO:0005524">
    <property type="term" value="F:ATP binding"/>
    <property type="evidence" value="ECO:0007669"/>
    <property type="project" value="UniProtKB-UniRule"/>
</dbReference>
<sequence length="548" mass="64102">MSSSSHRKILVTCALPYANGSIHIGHMLEHIQADIWVRYLRMRGHEVWFISSDDAHGTAIMLKSEDLGISSNQLIKNVQKEHKIDFLNFRISHDNYHSTHSLENLFLLRKMFRSLDQKGLIKEKTIFQFYDNTKKIFLPDRFIKGICPICKSENQYGDNCEICSATYEPIDLINPTSVLSGSKPILKNTKHLYFNLPFFSKFLKKWIHSGILEDSVIKKTEEWFKKGLKSWGISRDAPYFGFKIPQYPEKYFYVWLDAPIGYISGFKNLCCKNKELNFDEFWNLQSNCELYHFIGKDIIYFHTLFWPAILEACSFRKPNGIFVHGHLTMNGLKLSKSRGALITASDWIKCFNSDSLRYYYASKLSSKIHDIEIDLKEFICKINSDIVNKLVNLASRNAGFIHKYFNGYLSDKLDDSKLYQYFINSSSDVEKFLEKREFSCAVKESMRLVNVANQYINEKKPWKIIITRKSLDTIQKICTMGINLFRIIMIFLKPILPDLAIKTESFLISRLTWESIKEPLLSHKINQFIPLYERLRFESIDKLINLVK</sequence>
<dbReference type="InterPro" id="IPR015413">
    <property type="entry name" value="Methionyl/Leucyl_tRNA_Synth"/>
</dbReference>
<dbReference type="InterPro" id="IPR014758">
    <property type="entry name" value="Met-tRNA_synth"/>
</dbReference>
<evidence type="ECO:0000313" key="15">
    <source>
        <dbReference type="Proteomes" id="UP000298738"/>
    </source>
</evidence>
<dbReference type="NCBIfam" id="NF001100">
    <property type="entry name" value="PRK00133.1"/>
    <property type="match status" value="1"/>
</dbReference>
<dbReference type="SUPFAM" id="SSF47323">
    <property type="entry name" value="Anticodon-binding domain of a subclass of class I aminoacyl-tRNA synthetases"/>
    <property type="match status" value="1"/>
</dbReference>
<evidence type="ECO:0000256" key="3">
    <source>
        <dbReference type="ARBA" id="ARBA00008258"/>
    </source>
</evidence>
<evidence type="ECO:0000256" key="8">
    <source>
        <dbReference type="ARBA" id="ARBA00022840"/>
    </source>
</evidence>
<feature type="domain" description="Methionyl/Leucyl tRNA synthetase" evidence="13">
    <location>
        <begin position="9"/>
        <end position="397"/>
    </location>
</feature>
<comment type="subunit">
    <text evidence="12">Monomer.</text>
</comment>
<keyword evidence="6 12" id="KW-0547">Nucleotide-binding</keyword>
<dbReference type="GO" id="GO:0006431">
    <property type="term" value="P:methionyl-tRNA aminoacylation"/>
    <property type="evidence" value="ECO:0007669"/>
    <property type="project" value="UniProtKB-UniRule"/>
</dbReference>
<dbReference type="SUPFAM" id="SSF52374">
    <property type="entry name" value="Nucleotidylyl transferase"/>
    <property type="match status" value="1"/>
</dbReference>
<dbReference type="InterPro" id="IPR033911">
    <property type="entry name" value="MetRS_core"/>
</dbReference>
<dbReference type="InterPro" id="IPR009080">
    <property type="entry name" value="tRNAsynth_Ia_anticodon-bd"/>
</dbReference>
<dbReference type="Proteomes" id="UP000298738">
    <property type="component" value="Chromosome"/>
</dbReference>
<keyword evidence="12" id="KW-0479">Metal-binding</keyword>
<feature type="short sequence motif" description="'HIGH' region" evidence="12">
    <location>
        <begin position="16"/>
        <end position="26"/>
    </location>
</feature>
<dbReference type="GO" id="GO:0046872">
    <property type="term" value="F:metal ion binding"/>
    <property type="evidence" value="ECO:0007669"/>
    <property type="project" value="UniProtKB-KW"/>
</dbReference>
<dbReference type="GO" id="GO:0004825">
    <property type="term" value="F:methionine-tRNA ligase activity"/>
    <property type="evidence" value="ECO:0007669"/>
    <property type="project" value="UniProtKB-UniRule"/>
</dbReference>
<dbReference type="CDD" id="cd07957">
    <property type="entry name" value="Anticodon_Ia_Met"/>
    <property type="match status" value="1"/>
</dbReference>
<evidence type="ECO:0000256" key="1">
    <source>
        <dbReference type="ARBA" id="ARBA00003314"/>
    </source>
</evidence>
<comment type="function">
    <text evidence="1 12">Is required not only for elongation of protein synthesis but also for the initiation of all mRNA translation through initiator tRNA(fMet) aminoacylation.</text>
</comment>
<evidence type="ECO:0000256" key="7">
    <source>
        <dbReference type="ARBA" id="ARBA00022833"/>
    </source>
</evidence>
<evidence type="ECO:0000256" key="5">
    <source>
        <dbReference type="ARBA" id="ARBA00022598"/>
    </source>
</evidence>
<dbReference type="EC" id="6.1.1.10" evidence="12"/>
<keyword evidence="5 12" id="KW-0436">Ligase</keyword>
<evidence type="ECO:0000256" key="4">
    <source>
        <dbReference type="ARBA" id="ARBA00022490"/>
    </source>
</evidence>
<feature type="binding site" evidence="12">
    <location>
        <position position="150"/>
    </location>
    <ligand>
        <name>Zn(2+)</name>
        <dbReference type="ChEBI" id="CHEBI:29105"/>
    </ligand>
</feature>
<proteinExistence type="inferred from homology"/>
<dbReference type="SUPFAM" id="SSF57770">
    <property type="entry name" value="Methionyl-tRNA synthetase (MetRS), Zn-domain"/>
    <property type="match status" value="1"/>
</dbReference>
<evidence type="ECO:0000256" key="10">
    <source>
        <dbReference type="ARBA" id="ARBA00023146"/>
    </source>
</evidence>
<evidence type="ECO:0000256" key="12">
    <source>
        <dbReference type="HAMAP-Rule" id="MF_00098"/>
    </source>
</evidence>
<dbReference type="Gene3D" id="2.20.28.20">
    <property type="entry name" value="Methionyl-tRNA synthetase, Zn-domain"/>
    <property type="match status" value="1"/>
</dbReference>
<dbReference type="GO" id="GO:0005829">
    <property type="term" value="C:cytosol"/>
    <property type="evidence" value="ECO:0007669"/>
    <property type="project" value="TreeGrafter"/>
</dbReference>
<evidence type="ECO:0000256" key="2">
    <source>
        <dbReference type="ARBA" id="ARBA00004496"/>
    </source>
</evidence>
<comment type="catalytic activity">
    <reaction evidence="11 12">
        <text>tRNA(Met) + L-methionine + ATP = L-methionyl-tRNA(Met) + AMP + diphosphate</text>
        <dbReference type="Rhea" id="RHEA:13481"/>
        <dbReference type="Rhea" id="RHEA-COMP:9667"/>
        <dbReference type="Rhea" id="RHEA-COMP:9698"/>
        <dbReference type="ChEBI" id="CHEBI:30616"/>
        <dbReference type="ChEBI" id="CHEBI:33019"/>
        <dbReference type="ChEBI" id="CHEBI:57844"/>
        <dbReference type="ChEBI" id="CHEBI:78442"/>
        <dbReference type="ChEBI" id="CHEBI:78530"/>
        <dbReference type="ChEBI" id="CHEBI:456215"/>
        <dbReference type="EC" id="6.1.1.10"/>
    </reaction>
</comment>
<dbReference type="NCBIfam" id="TIGR00398">
    <property type="entry name" value="metG"/>
    <property type="match status" value="1"/>
</dbReference>
<keyword evidence="4 12" id="KW-0963">Cytoplasm</keyword>
<dbReference type="PANTHER" id="PTHR45765:SF1">
    <property type="entry name" value="METHIONINE--TRNA LIGASE, CYTOPLASMIC"/>
    <property type="match status" value="1"/>
</dbReference>
<dbReference type="PANTHER" id="PTHR45765">
    <property type="entry name" value="METHIONINE--TRNA LIGASE"/>
    <property type="match status" value="1"/>
</dbReference>
<dbReference type="PROSITE" id="PS00178">
    <property type="entry name" value="AA_TRNA_LIGASE_I"/>
    <property type="match status" value="1"/>
</dbReference>
<comment type="cofactor">
    <cofactor evidence="12">
        <name>Zn(2+)</name>
        <dbReference type="ChEBI" id="CHEBI:29105"/>
    </cofactor>
    <text evidence="12">Binds 1 zinc ion per subunit.</text>
</comment>
<dbReference type="Gene3D" id="3.40.50.620">
    <property type="entry name" value="HUPs"/>
    <property type="match status" value="1"/>
</dbReference>
<dbReference type="InterPro" id="IPR029038">
    <property type="entry name" value="MetRS_Zn"/>
</dbReference>
<evidence type="ECO:0000256" key="11">
    <source>
        <dbReference type="ARBA" id="ARBA00047364"/>
    </source>
</evidence>
<protein>
    <recommendedName>
        <fullName evidence="12">Methionine--tRNA ligase</fullName>
        <ecNumber evidence="12">6.1.1.10</ecNumber>
    </recommendedName>
    <alternativeName>
        <fullName evidence="12">Methionyl-tRNA synthetase</fullName>
        <shortName evidence="12">MetRS</shortName>
    </alternativeName>
</protein>
<feature type="binding site" evidence="12">
    <location>
        <position position="163"/>
    </location>
    <ligand>
        <name>Zn(2+)</name>
        <dbReference type="ChEBI" id="CHEBI:29105"/>
    </ligand>
</feature>
<dbReference type="Pfam" id="PF09334">
    <property type="entry name" value="tRNA-synt_1g"/>
    <property type="match status" value="1"/>
</dbReference>
<organism evidence="14 15">
    <name type="scientific">Buchnera aphidicola</name>
    <name type="common">Hyperomyzus lactucae</name>
    <dbReference type="NCBI Taxonomy" id="1241860"/>
    <lineage>
        <taxon>Bacteria</taxon>
        <taxon>Pseudomonadati</taxon>
        <taxon>Pseudomonadota</taxon>
        <taxon>Gammaproteobacteria</taxon>
        <taxon>Enterobacterales</taxon>
        <taxon>Erwiniaceae</taxon>
        <taxon>Buchnera</taxon>
    </lineage>
</organism>
<evidence type="ECO:0000259" key="13">
    <source>
        <dbReference type="Pfam" id="PF09334"/>
    </source>
</evidence>